<sequence>MLTGLNLVLVTILVASCQSQETEEEASDDVQYANIAAEIDSVLTDQYQLWYPRTVDEEYGGFLSRFTNDWQPEGPQDKFIVTQARHVWASSKIAKTDKNHSGMEKYGKHGYQFLKDVMWDREHGGFYEMVSREGEVITEEDGSIRKQLYGNAFAIYGLASYNQLSKNEEALHLAQEAFQWLEEGAYDTKHGGYFNDLNRKGQPIDSSFPKDYNSSIHMLEALAELHQVWPDSLVRERLHEMFRIVRDTIVTDKGYMNLYFAEDWLPIVYQDSSREVQKENLDVDHITFGHDIETAFLLLEAAHSLDFSVDSTLSLAKKMVDHTIDHGWDEEDGGIYDYGYYFQGDDSLTVTQTSKEWWSQAEALHSLLIMARYFPDDPRNYFDRFTRQWEYIKQYMLDSEHGGWYRSGIDEDPEAAESTKASIWKGNYHTVRSLLRSRDLLREMNQH</sequence>
<dbReference type="Gene3D" id="1.50.10.10">
    <property type="match status" value="1"/>
</dbReference>
<evidence type="ECO:0000256" key="1">
    <source>
        <dbReference type="ARBA" id="ARBA00008558"/>
    </source>
</evidence>
<dbReference type="InterPro" id="IPR010819">
    <property type="entry name" value="AGE/CE"/>
</dbReference>
<accession>A0ABT3Q293</accession>
<organism evidence="3 4">
    <name type="scientific">Fodinibius salicampi</name>
    <dbReference type="NCBI Taxonomy" id="1920655"/>
    <lineage>
        <taxon>Bacteria</taxon>
        <taxon>Pseudomonadati</taxon>
        <taxon>Balneolota</taxon>
        <taxon>Balneolia</taxon>
        <taxon>Balneolales</taxon>
        <taxon>Balneolaceae</taxon>
        <taxon>Fodinibius</taxon>
    </lineage>
</organism>
<comment type="caution">
    <text evidence="3">The sequence shown here is derived from an EMBL/GenBank/DDBJ whole genome shotgun (WGS) entry which is preliminary data.</text>
</comment>
<proteinExistence type="inferred from homology"/>
<comment type="similarity">
    <text evidence="1">Belongs to the N-acylglucosamine 2-epimerase family.</text>
</comment>
<name>A0ABT3Q293_9BACT</name>
<dbReference type="Proteomes" id="UP001207337">
    <property type="component" value="Unassembled WGS sequence"/>
</dbReference>
<dbReference type="InterPro" id="IPR012341">
    <property type="entry name" value="6hp_glycosidase-like_sf"/>
</dbReference>
<dbReference type="InterPro" id="IPR008928">
    <property type="entry name" value="6-hairpin_glycosidase_sf"/>
</dbReference>
<evidence type="ECO:0000313" key="4">
    <source>
        <dbReference type="Proteomes" id="UP001207337"/>
    </source>
</evidence>
<evidence type="ECO:0000256" key="2">
    <source>
        <dbReference type="ARBA" id="ARBA00023235"/>
    </source>
</evidence>
<dbReference type="EMBL" id="JAJNDC010000004">
    <property type="protein sequence ID" value="MCW9714229.1"/>
    <property type="molecule type" value="Genomic_DNA"/>
</dbReference>
<keyword evidence="4" id="KW-1185">Reference proteome</keyword>
<dbReference type="RefSeq" id="WP_265791367.1">
    <property type="nucleotide sequence ID" value="NZ_BAABRS010000004.1"/>
</dbReference>
<reference evidence="3 4" key="1">
    <citation type="submission" date="2021-11" db="EMBL/GenBank/DDBJ databases">
        <title>Aliifidinibius sp. nov., a new bacterium isolated from saline soil.</title>
        <authorList>
            <person name="Galisteo C."/>
            <person name="De La Haba R."/>
            <person name="Sanchez-Porro C."/>
            <person name="Ventosa A."/>
        </authorList>
    </citation>
    <scope>NUCLEOTIDE SEQUENCE [LARGE SCALE GENOMIC DNA]</scope>
    <source>
        <strain evidence="3 4">KACC 190600</strain>
    </source>
</reference>
<keyword evidence="2" id="KW-0413">Isomerase</keyword>
<evidence type="ECO:0000313" key="3">
    <source>
        <dbReference type="EMBL" id="MCW9714229.1"/>
    </source>
</evidence>
<dbReference type="SUPFAM" id="SSF48208">
    <property type="entry name" value="Six-hairpin glycosidases"/>
    <property type="match status" value="1"/>
</dbReference>
<protein>
    <submittedName>
        <fullName evidence="3">AGE family epimerase/isomerase</fullName>
    </submittedName>
</protein>
<dbReference type="PANTHER" id="PTHR15108">
    <property type="entry name" value="N-ACYLGLUCOSAMINE-2-EPIMERASE"/>
    <property type="match status" value="1"/>
</dbReference>
<dbReference type="Pfam" id="PF07221">
    <property type="entry name" value="GlcNAc_2-epim"/>
    <property type="match status" value="1"/>
</dbReference>
<gene>
    <name evidence="3" type="ORF">LQ318_15060</name>
</gene>